<dbReference type="OrthoDB" id="277011at2759"/>
<evidence type="ECO:0000313" key="3">
    <source>
        <dbReference type="Proteomes" id="UP000683925"/>
    </source>
</evidence>
<gene>
    <name evidence="2" type="ORF">POCTA_138.1.T0620066</name>
</gene>
<dbReference type="AlphaFoldDB" id="A0A8S1VFM2"/>
<reference evidence="2" key="1">
    <citation type="submission" date="2021-01" db="EMBL/GenBank/DDBJ databases">
        <authorList>
            <consortium name="Genoscope - CEA"/>
            <person name="William W."/>
        </authorList>
    </citation>
    <scope>NUCLEOTIDE SEQUENCE</scope>
</reference>
<dbReference type="NCBIfam" id="TIGR02251">
    <property type="entry name" value="HIF-SF_euk"/>
    <property type="match status" value="1"/>
</dbReference>
<dbReference type="InterPro" id="IPR050365">
    <property type="entry name" value="TIM50"/>
</dbReference>
<keyword evidence="3" id="KW-1185">Reference proteome</keyword>
<organism evidence="2 3">
    <name type="scientific">Paramecium octaurelia</name>
    <dbReference type="NCBI Taxonomy" id="43137"/>
    <lineage>
        <taxon>Eukaryota</taxon>
        <taxon>Sar</taxon>
        <taxon>Alveolata</taxon>
        <taxon>Ciliophora</taxon>
        <taxon>Intramacronucleata</taxon>
        <taxon>Oligohymenophorea</taxon>
        <taxon>Peniculida</taxon>
        <taxon>Parameciidae</taxon>
        <taxon>Paramecium</taxon>
    </lineage>
</organism>
<evidence type="ECO:0000313" key="2">
    <source>
        <dbReference type="EMBL" id="CAD8173516.1"/>
    </source>
</evidence>
<dbReference type="FunFam" id="3.40.50.1000:FF:000093">
    <property type="entry name" value="NLI interacting factor-like phosphatase family protein"/>
    <property type="match status" value="1"/>
</dbReference>
<sequence length="291" mass="34489">MQNNKIIYQQPKEKRSFLSRLCSCFDYFKKNPKQIYQYHPEIDTPKSSFIGQRKIIVLDLDETLVHSQFEYIDQHDFTIDIAVQSQNFKVYVIVRPGVKKFIEQLNHFYDIIFWTASIKEYAIPVMDFIDPDGKAIERLFRDSCTPLKNSFTKDLTKLGRDLKDVIIVDNSVFSFIMNPKNGLKINDFFYDKYDKELESILPFLIWISQLSDVRPIQNRYQEFLNRKKLEKKNDEQQVLYGLSKTVSIQRKKLNQKSFIKTLTEHVANRGKVGKDDTNESEKETFEIINSY</sequence>
<dbReference type="SMART" id="SM00577">
    <property type="entry name" value="CPDc"/>
    <property type="match status" value="1"/>
</dbReference>
<dbReference type="PROSITE" id="PS50969">
    <property type="entry name" value="FCP1"/>
    <property type="match status" value="1"/>
</dbReference>
<dbReference type="EMBL" id="CAJJDP010000061">
    <property type="protein sequence ID" value="CAD8173516.1"/>
    <property type="molecule type" value="Genomic_DNA"/>
</dbReference>
<dbReference type="InterPro" id="IPR011948">
    <property type="entry name" value="Dullard_phosphatase"/>
</dbReference>
<dbReference type="InterPro" id="IPR004274">
    <property type="entry name" value="FCP1_dom"/>
</dbReference>
<dbReference type="PANTHER" id="PTHR12210">
    <property type="entry name" value="DULLARD PROTEIN PHOSPHATASE"/>
    <property type="match status" value="1"/>
</dbReference>
<protein>
    <recommendedName>
        <fullName evidence="1">FCP1 homology domain-containing protein</fullName>
    </recommendedName>
</protein>
<dbReference type="GO" id="GO:0016791">
    <property type="term" value="F:phosphatase activity"/>
    <property type="evidence" value="ECO:0007669"/>
    <property type="project" value="InterPro"/>
</dbReference>
<proteinExistence type="predicted"/>
<feature type="domain" description="FCP1 homology" evidence="1">
    <location>
        <begin position="49"/>
        <end position="207"/>
    </location>
</feature>
<comment type="caution">
    <text evidence="2">The sequence shown here is derived from an EMBL/GenBank/DDBJ whole genome shotgun (WGS) entry which is preliminary data.</text>
</comment>
<dbReference type="Proteomes" id="UP000683925">
    <property type="component" value="Unassembled WGS sequence"/>
</dbReference>
<dbReference type="Pfam" id="PF03031">
    <property type="entry name" value="NIF"/>
    <property type="match status" value="1"/>
</dbReference>
<dbReference type="CDD" id="cd07521">
    <property type="entry name" value="HAD_FCP1-like"/>
    <property type="match status" value="1"/>
</dbReference>
<accession>A0A8S1VFM2</accession>
<name>A0A8S1VFM2_PAROT</name>
<dbReference type="OMA" id="FKVYVIV"/>
<evidence type="ECO:0000259" key="1">
    <source>
        <dbReference type="PROSITE" id="PS50969"/>
    </source>
</evidence>